<name>A0AAI8TSJ6_MYCME</name>
<dbReference type="EMBL" id="AP027452">
    <property type="protein sequence ID" value="BDY27636.1"/>
    <property type="molecule type" value="Genomic_DNA"/>
</dbReference>
<feature type="domain" description="PknH-like extracellular" evidence="1">
    <location>
        <begin position="50"/>
        <end position="232"/>
    </location>
</feature>
<sequence length="236" mass="24717">MAVPVAGPDLLHSHRVLNGIIKVMRAVTVGLGVAGLALALAAPAGARPSDPGVVSYAVLPKGSVGNIVGAPMTWESESNDPFQAFSVENPVCNNWADIGLPEVYNDPDLASFNSATTQTSANDQNHYVKQAVGVFADGDAADRAFHRVVDRTVGCSGQTTPMHLDNFVTQVWTFTGGPASATDADWVKQEAGTDRRCFNTTRKRENVLLQAKVCQSGNGGPAVNVLAGAMQNSLGQ</sequence>
<gene>
    <name evidence="2" type="ORF">hbim_01561</name>
</gene>
<dbReference type="AlphaFoldDB" id="A0AAI8TSJ6"/>
<dbReference type="Proteomes" id="UP001241092">
    <property type="component" value="Chromosome"/>
</dbReference>
<organism evidence="2 3">
    <name type="scientific">Mycolicibacterium mageritense</name>
    <name type="common">Mycobacterium mageritense</name>
    <dbReference type="NCBI Taxonomy" id="53462"/>
    <lineage>
        <taxon>Bacteria</taxon>
        <taxon>Bacillati</taxon>
        <taxon>Actinomycetota</taxon>
        <taxon>Actinomycetes</taxon>
        <taxon>Mycobacteriales</taxon>
        <taxon>Mycobacteriaceae</taxon>
        <taxon>Mycolicibacterium</taxon>
    </lineage>
</organism>
<dbReference type="Gene3D" id="3.40.1000.70">
    <property type="entry name" value="PknH-like extracellular domain"/>
    <property type="match status" value="1"/>
</dbReference>
<evidence type="ECO:0000313" key="2">
    <source>
        <dbReference type="EMBL" id="BDY27636.1"/>
    </source>
</evidence>
<dbReference type="InterPro" id="IPR038232">
    <property type="entry name" value="PknH-like_Extracell_sf"/>
</dbReference>
<dbReference type="Pfam" id="PF14032">
    <property type="entry name" value="PknH_C"/>
    <property type="match status" value="1"/>
</dbReference>
<evidence type="ECO:0000259" key="1">
    <source>
        <dbReference type="Pfam" id="PF14032"/>
    </source>
</evidence>
<proteinExistence type="predicted"/>
<reference evidence="2" key="1">
    <citation type="submission" date="2023-03" db="EMBL/GenBank/DDBJ databases">
        <title>Draft genome sequence of a Mycolicibacterium mageritense strain H4_3_1 isolated from a hybrid biological-inorganic system reactor.</title>
        <authorList>
            <person name="Feng X."/>
            <person name="Kazama D."/>
            <person name="Sato K."/>
            <person name="Kobayashi H."/>
        </authorList>
    </citation>
    <scope>NUCLEOTIDE SEQUENCE</scope>
    <source>
        <strain evidence="2">H4_3_1</strain>
    </source>
</reference>
<evidence type="ECO:0000313" key="3">
    <source>
        <dbReference type="Proteomes" id="UP001241092"/>
    </source>
</evidence>
<accession>A0AAI8TSJ6</accession>
<protein>
    <recommendedName>
        <fullName evidence="1">PknH-like extracellular domain-containing protein</fullName>
    </recommendedName>
</protein>
<dbReference type="InterPro" id="IPR026954">
    <property type="entry name" value="PknH-like_Extracell"/>
</dbReference>